<reference evidence="2" key="1">
    <citation type="submission" date="2013-08" db="EMBL/GenBank/DDBJ databases">
        <authorList>
            <person name="Mendez C."/>
            <person name="Richter M."/>
            <person name="Ferrer M."/>
            <person name="Sanchez J."/>
        </authorList>
    </citation>
    <scope>NUCLEOTIDE SEQUENCE</scope>
</reference>
<evidence type="ECO:0000313" key="2">
    <source>
        <dbReference type="EMBL" id="EQD61051.1"/>
    </source>
</evidence>
<dbReference type="Pfam" id="PF08362">
    <property type="entry name" value="TetR_C_3"/>
    <property type="match status" value="1"/>
</dbReference>
<comment type="caution">
    <text evidence="2">The sequence shown here is derived from an EMBL/GenBank/DDBJ whole genome shotgun (WGS) entry which is preliminary data.</text>
</comment>
<dbReference type="AlphaFoldDB" id="T1AKE1"/>
<feature type="non-terminal residue" evidence="2">
    <location>
        <position position="1"/>
    </location>
</feature>
<dbReference type="InterPro" id="IPR013573">
    <property type="entry name" value="Tscrpt_reg_YcdC_C"/>
</dbReference>
<protein>
    <submittedName>
        <fullName evidence="2">Transcriptional regulator, TetR family protein</fullName>
    </submittedName>
</protein>
<dbReference type="EMBL" id="AUZY01004960">
    <property type="protein sequence ID" value="EQD61051.1"/>
    <property type="molecule type" value="Genomic_DNA"/>
</dbReference>
<organism evidence="2">
    <name type="scientific">mine drainage metagenome</name>
    <dbReference type="NCBI Taxonomy" id="410659"/>
    <lineage>
        <taxon>unclassified sequences</taxon>
        <taxon>metagenomes</taxon>
        <taxon>ecological metagenomes</taxon>
    </lineage>
</organism>
<dbReference type="Gene3D" id="1.10.357.10">
    <property type="entry name" value="Tetracycline Repressor, domain 2"/>
    <property type="match status" value="1"/>
</dbReference>
<dbReference type="SUPFAM" id="SSF48498">
    <property type="entry name" value="Tetracyclin repressor-like, C-terminal domain"/>
    <property type="match status" value="1"/>
</dbReference>
<gene>
    <name evidence="2" type="ORF">B1B_07753</name>
</gene>
<dbReference type="GO" id="GO:0045892">
    <property type="term" value="P:negative regulation of DNA-templated transcription"/>
    <property type="evidence" value="ECO:0007669"/>
    <property type="project" value="InterPro"/>
</dbReference>
<dbReference type="InterPro" id="IPR036271">
    <property type="entry name" value="Tet_transcr_reg_TetR-rel_C_sf"/>
</dbReference>
<proteinExistence type="predicted"/>
<reference evidence="2" key="2">
    <citation type="journal article" date="2014" name="ISME J.">
        <title>Microbial stratification in low pH oxic and suboxic macroscopic growths along an acid mine drainage.</title>
        <authorList>
            <person name="Mendez-Garcia C."/>
            <person name="Mesa V."/>
            <person name="Sprenger R.R."/>
            <person name="Richter M."/>
            <person name="Diez M.S."/>
            <person name="Solano J."/>
            <person name="Bargiela R."/>
            <person name="Golyshina O.V."/>
            <person name="Manteca A."/>
            <person name="Ramos J.L."/>
            <person name="Gallego J.R."/>
            <person name="Llorente I."/>
            <person name="Martins Dos Santos V.A."/>
            <person name="Jensen O.N."/>
            <person name="Pelaez A.I."/>
            <person name="Sanchez J."/>
            <person name="Ferrer M."/>
        </authorList>
    </citation>
    <scope>NUCLEOTIDE SEQUENCE</scope>
</reference>
<name>T1AKE1_9ZZZZ</name>
<sequence>VATAQPREALECYIRGKMRLSFTCPYASRVWANELLHGAPELRATLVSSLRPLVRRKAAVIDRWIAEGRMARVDSKHLFFTIWAATQTYADFTVQICAVLGLEKLDRTAQDRATEHVVGLILRGCGLAGSRSGPRK</sequence>
<evidence type="ECO:0000259" key="1">
    <source>
        <dbReference type="Pfam" id="PF08362"/>
    </source>
</evidence>
<accession>T1AKE1</accession>
<feature type="domain" description="Transcription regulator YcdC C-terminal" evidence="1">
    <location>
        <begin position="4"/>
        <end position="127"/>
    </location>
</feature>